<dbReference type="Pfam" id="PF01762">
    <property type="entry name" value="Galactosyl_T"/>
    <property type="match status" value="1"/>
</dbReference>
<name>A0A8J4U3B6_CLAMG</name>
<dbReference type="PANTHER" id="PTHR11214">
    <property type="entry name" value="BETA-1,3-N-ACETYLGLUCOSAMINYLTRANSFERASE"/>
    <property type="match status" value="1"/>
</dbReference>
<evidence type="ECO:0000256" key="1">
    <source>
        <dbReference type="ARBA" id="ARBA00004240"/>
    </source>
</evidence>
<evidence type="ECO:0000256" key="15">
    <source>
        <dbReference type="RuleBase" id="RU363063"/>
    </source>
</evidence>
<feature type="non-terminal residue" evidence="16">
    <location>
        <position position="408"/>
    </location>
</feature>
<keyword evidence="13" id="KW-0325">Glycoprotein</keyword>
<organism evidence="16 17">
    <name type="scientific">Clarias magur</name>
    <name type="common">Asian catfish</name>
    <name type="synonym">Macropteronotus magur</name>
    <dbReference type="NCBI Taxonomy" id="1594786"/>
    <lineage>
        <taxon>Eukaryota</taxon>
        <taxon>Metazoa</taxon>
        <taxon>Chordata</taxon>
        <taxon>Craniata</taxon>
        <taxon>Vertebrata</taxon>
        <taxon>Euteleostomi</taxon>
        <taxon>Actinopterygii</taxon>
        <taxon>Neopterygii</taxon>
        <taxon>Teleostei</taxon>
        <taxon>Ostariophysi</taxon>
        <taxon>Siluriformes</taxon>
        <taxon>Clariidae</taxon>
        <taxon>Clarias</taxon>
    </lineage>
</organism>
<dbReference type="EC" id="2.4.1.-" evidence="15"/>
<evidence type="ECO:0000313" key="16">
    <source>
        <dbReference type="EMBL" id="KAF5898783.1"/>
    </source>
</evidence>
<evidence type="ECO:0000313" key="17">
    <source>
        <dbReference type="Proteomes" id="UP000727407"/>
    </source>
</evidence>
<dbReference type="GO" id="GO:0016758">
    <property type="term" value="F:hexosyltransferase activity"/>
    <property type="evidence" value="ECO:0007669"/>
    <property type="project" value="InterPro"/>
</dbReference>
<comment type="caution">
    <text evidence="16">The sequence shown here is derived from an EMBL/GenBank/DDBJ whole genome shotgun (WGS) entry which is preliminary data.</text>
</comment>
<dbReference type="GO" id="GO:0005783">
    <property type="term" value="C:endoplasmic reticulum"/>
    <property type="evidence" value="ECO:0007669"/>
    <property type="project" value="UniProtKB-SubCell"/>
</dbReference>
<keyword evidence="9" id="KW-0735">Signal-anchor</keyword>
<comment type="pathway">
    <text evidence="3">Protein modification; protein glycosylation.</text>
</comment>
<reference evidence="16" key="1">
    <citation type="submission" date="2020-07" db="EMBL/GenBank/DDBJ databases">
        <title>Clarias magur genome sequencing, assembly and annotation.</title>
        <authorList>
            <person name="Kushwaha B."/>
            <person name="Kumar R."/>
            <person name="Das P."/>
            <person name="Joshi C.G."/>
            <person name="Kumar D."/>
            <person name="Nagpure N.S."/>
            <person name="Pandey M."/>
            <person name="Agarwal S."/>
            <person name="Srivastava S."/>
            <person name="Singh M."/>
            <person name="Sahoo L."/>
            <person name="Jayasankar P."/>
            <person name="Meher P.K."/>
            <person name="Koringa P.G."/>
            <person name="Iquebal M.A."/>
            <person name="Das S.P."/>
            <person name="Bit A."/>
            <person name="Patnaik S."/>
            <person name="Patel N."/>
            <person name="Shah T.M."/>
            <person name="Hinsu A."/>
            <person name="Jena J.K."/>
        </authorList>
    </citation>
    <scope>NUCLEOTIDE SEQUENCE</scope>
    <source>
        <strain evidence="16">CIFAMagur01</strain>
        <tissue evidence="16">Testis</tissue>
    </source>
</reference>
<keyword evidence="7" id="KW-0812">Transmembrane</keyword>
<evidence type="ECO:0000256" key="5">
    <source>
        <dbReference type="ARBA" id="ARBA00022676"/>
    </source>
</evidence>
<dbReference type="GO" id="GO:0000139">
    <property type="term" value="C:Golgi membrane"/>
    <property type="evidence" value="ECO:0007669"/>
    <property type="project" value="UniProtKB-SubCell"/>
</dbReference>
<accession>A0A8J4U3B6</accession>
<dbReference type="FunFam" id="3.90.550.50:FF:000013">
    <property type="entry name" value="Hexosyltransferase"/>
    <property type="match status" value="1"/>
</dbReference>
<dbReference type="AlphaFoldDB" id="A0A8J4U3B6"/>
<evidence type="ECO:0000256" key="9">
    <source>
        <dbReference type="ARBA" id="ARBA00022968"/>
    </source>
</evidence>
<dbReference type="OrthoDB" id="2139606at2759"/>
<evidence type="ECO:0000256" key="13">
    <source>
        <dbReference type="ARBA" id="ARBA00023180"/>
    </source>
</evidence>
<dbReference type="EMBL" id="QNUK01000187">
    <property type="protein sequence ID" value="KAF5898783.1"/>
    <property type="molecule type" value="Genomic_DNA"/>
</dbReference>
<dbReference type="Gene3D" id="3.90.550.50">
    <property type="match status" value="1"/>
</dbReference>
<sequence>KRPVYEVVVGVVSARHHHDLREAIRGTWMGYLRDHPDFQNRVLVKFIVGKHGCALPEEDREDPYSCTQLNLTEPVAMHDVTILNKPDDLMPSDVSAICLDFKVLHPVVITQLGVFPSGPQKDFTGNVTIKLFPVDQKEPVVTAHLTTLSPGVYMDGIWYKGVEQFILPKGFEGNLLWESQDPAGLMTLNVSKVQLNTGGGVIKLGHIEEGTLPLRNAPGFPGLAGGFIFSIYDVEGLKAHLRGRIDRQQVHGASLREEEKSLQEESHKYGDIIFVDVVDTYRTVPYKLLYFYKWAVRNADFSLLLKTDDDCYINVDEVLMNIYYKRLMRTNLWWGNFRQSWAVDRVGKWQELEYTSPVYPAFACGSGYVISRDLVEWLASNAEKLKVYQGEDVSMGIWMAAVGPQQYQ</sequence>
<proteinExistence type="inferred from homology"/>
<dbReference type="InterPro" id="IPR002659">
    <property type="entry name" value="Glyco_trans_31"/>
</dbReference>
<keyword evidence="8" id="KW-0256">Endoplasmic reticulum</keyword>
<evidence type="ECO:0000256" key="7">
    <source>
        <dbReference type="ARBA" id="ARBA00022692"/>
    </source>
</evidence>
<evidence type="ECO:0000256" key="14">
    <source>
        <dbReference type="ARBA" id="ARBA00047667"/>
    </source>
</evidence>
<keyword evidence="10" id="KW-1133">Transmembrane helix</keyword>
<evidence type="ECO:0000256" key="12">
    <source>
        <dbReference type="ARBA" id="ARBA00023136"/>
    </source>
</evidence>
<evidence type="ECO:0000256" key="6">
    <source>
        <dbReference type="ARBA" id="ARBA00022679"/>
    </source>
</evidence>
<keyword evidence="5 15" id="KW-0328">Glycosyltransferase</keyword>
<keyword evidence="6" id="KW-0808">Transferase</keyword>
<evidence type="ECO:0000256" key="8">
    <source>
        <dbReference type="ARBA" id="ARBA00022824"/>
    </source>
</evidence>
<feature type="non-terminal residue" evidence="16">
    <location>
        <position position="1"/>
    </location>
</feature>
<evidence type="ECO:0000256" key="11">
    <source>
        <dbReference type="ARBA" id="ARBA00023034"/>
    </source>
</evidence>
<keyword evidence="17" id="KW-1185">Reference proteome</keyword>
<evidence type="ECO:0000256" key="2">
    <source>
        <dbReference type="ARBA" id="ARBA00004323"/>
    </source>
</evidence>
<keyword evidence="12" id="KW-0472">Membrane</keyword>
<comment type="subcellular location">
    <subcellularLocation>
        <location evidence="1">Endoplasmic reticulum</location>
    </subcellularLocation>
    <subcellularLocation>
        <location evidence="2 15">Golgi apparatus membrane</location>
        <topology evidence="2 15">Single-pass type II membrane protein</topology>
    </subcellularLocation>
</comment>
<dbReference type="Proteomes" id="UP000727407">
    <property type="component" value="Unassembled WGS sequence"/>
</dbReference>
<evidence type="ECO:0000256" key="4">
    <source>
        <dbReference type="ARBA" id="ARBA00008661"/>
    </source>
</evidence>
<dbReference type="GO" id="GO:0008194">
    <property type="term" value="F:UDP-glycosyltransferase activity"/>
    <property type="evidence" value="ECO:0007669"/>
    <property type="project" value="TreeGrafter"/>
</dbReference>
<gene>
    <name evidence="16" type="primary">b3galnt2</name>
    <name evidence="16" type="ORF">DAT39_011501</name>
</gene>
<comment type="catalytic activity">
    <reaction evidence="14">
        <text>3-O-(N-acetyl-beta-D-glucosaminyl-(1-&gt;4)-alpha-D-mannosyl)-L-threonyl-[protein] + UDP-N-acetyl-alpha-D-galactosamine = 3-O-[beta-D-GalNAc-(1-&gt;3)-beta-D-GlcNAc-(1-&gt;4)-alpha-D-Man]-L-Thr-[protein] + UDP + H(+)</text>
        <dbReference type="Rhea" id="RHEA:37667"/>
        <dbReference type="Rhea" id="RHEA-COMP:13308"/>
        <dbReference type="Rhea" id="RHEA-COMP:13618"/>
        <dbReference type="ChEBI" id="CHEBI:15378"/>
        <dbReference type="ChEBI" id="CHEBI:58223"/>
        <dbReference type="ChEBI" id="CHEBI:67138"/>
        <dbReference type="ChEBI" id="CHEBI:136709"/>
        <dbReference type="ChEBI" id="CHEBI:137540"/>
        <dbReference type="EC" id="2.4.1.313"/>
    </reaction>
</comment>
<evidence type="ECO:0000256" key="10">
    <source>
        <dbReference type="ARBA" id="ARBA00022989"/>
    </source>
</evidence>
<dbReference type="PANTHER" id="PTHR11214:SF219">
    <property type="entry name" value="UDP-GALNAC:BETA-1,3-N-ACETYLGALACTOSAMINYLTRANSFERASE 2"/>
    <property type="match status" value="1"/>
</dbReference>
<dbReference type="GO" id="GO:0006493">
    <property type="term" value="P:protein O-linked glycosylation"/>
    <property type="evidence" value="ECO:0007669"/>
    <property type="project" value="TreeGrafter"/>
</dbReference>
<protein>
    <recommendedName>
        <fullName evidence="15">Hexosyltransferase</fullName>
        <ecNumber evidence="15">2.4.1.-</ecNumber>
    </recommendedName>
</protein>
<comment type="similarity">
    <text evidence="4 15">Belongs to the glycosyltransferase 31 family.</text>
</comment>
<keyword evidence="11 15" id="KW-0333">Golgi apparatus</keyword>
<evidence type="ECO:0000256" key="3">
    <source>
        <dbReference type="ARBA" id="ARBA00004922"/>
    </source>
</evidence>